<dbReference type="EMBL" id="AQHR01000110">
    <property type="protein sequence ID" value="EON75080.1"/>
    <property type="molecule type" value="Genomic_DNA"/>
</dbReference>
<protein>
    <submittedName>
        <fullName evidence="1">Uncharacterized protein</fullName>
    </submittedName>
</protein>
<reference evidence="1 2" key="1">
    <citation type="submission" date="2013-02" db="EMBL/GenBank/DDBJ databases">
        <title>A novel strain isolated from Lonar lake, Maharashtra, India.</title>
        <authorList>
            <person name="Singh A."/>
        </authorList>
    </citation>
    <scope>NUCLEOTIDE SEQUENCE [LARGE SCALE GENOMIC DNA]</scope>
    <source>
        <strain evidence="1 2">AK24</strain>
    </source>
</reference>
<keyword evidence="2" id="KW-1185">Reference proteome</keyword>
<evidence type="ECO:0000313" key="1">
    <source>
        <dbReference type="EMBL" id="EON75080.1"/>
    </source>
</evidence>
<comment type="caution">
    <text evidence="1">The sequence shown here is derived from an EMBL/GenBank/DDBJ whole genome shotgun (WGS) entry which is preliminary data.</text>
</comment>
<sequence length="120" mass="14215">MWIATENGFYSIVKNNFSDQKENELIVRARKKEDLANVFEATRIETSTQKDYAYRVFASRKEVEALLVTTITHLDYGNFKDHIKSLPSQKDKVPFYSEIWSIMNEYQGRFIKGLYNFTRK</sequence>
<accession>R7ZLX0</accession>
<dbReference type="STRING" id="1232681.ADIS_4251"/>
<organism evidence="1 2">
    <name type="scientific">Lunatimonas lonarensis</name>
    <dbReference type="NCBI Taxonomy" id="1232681"/>
    <lineage>
        <taxon>Bacteria</taxon>
        <taxon>Pseudomonadati</taxon>
        <taxon>Bacteroidota</taxon>
        <taxon>Cytophagia</taxon>
        <taxon>Cytophagales</taxon>
        <taxon>Cyclobacteriaceae</taxon>
    </lineage>
</organism>
<proteinExistence type="predicted"/>
<gene>
    <name evidence="1" type="ORF">ADIS_4251</name>
</gene>
<dbReference type="RefSeq" id="WP_010856364.1">
    <property type="nucleotide sequence ID" value="NZ_AQHR01000110.1"/>
</dbReference>
<evidence type="ECO:0000313" key="2">
    <source>
        <dbReference type="Proteomes" id="UP000013909"/>
    </source>
</evidence>
<name>R7ZLX0_9BACT</name>
<dbReference type="OrthoDB" id="825894at2"/>
<dbReference type="Proteomes" id="UP000013909">
    <property type="component" value="Unassembled WGS sequence"/>
</dbReference>
<dbReference type="AlphaFoldDB" id="R7ZLX0"/>